<dbReference type="GO" id="GO:0005829">
    <property type="term" value="C:cytosol"/>
    <property type="evidence" value="ECO:0007669"/>
    <property type="project" value="TreeGrafter"/>
</dbReference>
<dbReference type="PANTHER" id="PTHR43522">
    <property type="entry name" value="TRANSKETOLASE"/>
    <property type="match status" value="1"/>
</dbReference>
<comment type="caution">
    <text evidence="2">The sequence shown here is derived from an EMBL/GenBank/DDBJ whole genome shotgun (WGS) entry which is preliminary data.</text>
</comment>
<dbReference type="PANTHER" id="PTHR43522:SF2">
    <property type="entry name" value="TRANSKETOLASE 1-RELATED"/>
    <property type="match status" value="1"/>
</dbReference>
<evidence type="ECO:0000259" key="1">
    <source>
        <dbReference type="Pfam" id="PF00456"/>
    </source>
</evidence>
<dbReference type="SUPFAM" id="SSF52518">
    <property type="entry name" value="Thiamin diphosphate-binding fold (THDP-binding)"/>
    <property type="match status" value="1"/>
</dbReference>
<dbReference type="InterPro" id="IPR029061">
    <property type="entry name" value="THDP-binding"/>
</dbReference>
<feature type="domain" description="Transketolase N-terminal" evidence="1">
    <location>
        <begin position="1"/>
        <end position="153"/>
    </location>
</feature>
<keyword evidence="2" id="KW-0560">Oxidoreductase</keyword>
<feature type="non-terminal residue" evidence="2">
    <location>
        <position position="1"/>
    </location>
</feature>
<dbReference type="InterPro" id="IPR005474">
    <property type="entry name" value="Transketolase_N"/>
</dbReference>
<dbReference type="Pfam" id="PF00456">
    <property type="entry name" value="Transketolase_N"/>
    <property type="match status" value="1"/>
</dbReference>
<organism evidence="2">
    <name type="scientific">mine drainage metagenome</name>
    <dbReference type="NCBI Taxonomy" id="410659"/>
    <lineage>
        <taxon>unclassified sequences</taxon>
        <taxon>metagenomes</taxon>
        <taxon>ecological metagenomes</taxon>
    </lineage>
</organism>
<dbReference type="EC" id="1.2.4.4" evidence="2"/>
<evidence type="ECO:0000313" key="2">
    <source>
        <dbReference type="EMBL" id="EQD34572.1"/>
    </source>
</evidence>
<dbReference type="AlphaFoldDB" id="T0YRU9"/>
<feature type="non-terminal residue" evidence="2">
    <location>
        <position position="154"/>
    </location>
</feature>
<reference evidence="2" key="2">
    <citation type="journal article" date="2014" name="ISME J.">
        <title>Microbial stratification in low pH oxic and suboxic macroscopic growths along an acid mine drainage.</title>
        <authorList>
            <person name="Mendez-Garcia C."/>
            <person name="Mesa V."/>
            <person name="Sprenger R.R."/>
            <person name="Richter M."/>
            <person name="Diez M.S."/>
            <person name="Solano J."/>
            <person name="Bargiela R."/>
            <person name="Golyshina O.V."/>
            <person name="Manteca A."/>
            <person name="Ramos J.L."/>
            <person name="Gallego J.R."/>
            <person name="Llorente I."/>
            <person name="Martins Dos Santos V.A."/>
            <person name="Jensen O.N."/>
            <person name="Pelaez A.I."/>
            <person name="Sanchez J."/>
            <person name="Ferrer M."/>
        </authorList>
    </citation>
    <scope>NUCLEOTIDE SEQUENCE</scope>
</reference>
<reference evidence="2" key="1">
    <citation type="submission" date="2013-08" db="EMBL/GenBank/DDBJ databases">
        <authorList>
            <person name="Mendez C."/>
            <person name="Richter M."/>
            <person name="Ferrer M."/>
            <person name="Sanchez J."/>
        </authorList>
    </citation>
    <scope>NUCLEOTIDE SEQUENCE</scope>
</reference>
<dbReference type="EMBL" id="AUZZ01009192">
    <property type="protein sequence ID" value="EQD34572.1"/>
    <property type="molecule type" value="Genomic_DNA"/>
</dbReference>
<dbReference type="InterPro" id="IPR033247">
    <property type="entry name" value="Transketolase_fam"/>
</dbReference>
<accession>T0YRU9</accession>
<protein>
    <submittedName>
        <fullName evidence="2">Transketolase</fullName>
        <ecNumber evidence="2">1.2.4.4</ecNumber>
    </submittedName>
</protein>
<gene>
    <name evidence="2" type="ORF">B2A_12746</name>
</gene>
<dbReference type="GO" id="GO:0006098">
    <property type="term" value="P:pentose-phosphate shunt"/>
    <property type="evidence" value="ECO:0007669"/>
    <property type="project" value="TreeGrafter"/>
</dbReference>
<dbReference type="Gene3D" id="3.40.50.970">
    <property type="match status" value="1"/>
</dbReference>
<proteinExistence type="predicted"/>
<sequence length="154" mass="17227">ISHEACSLAGTWKLGKLIGFYDDNGISIDGQVQGWFRDDTAKRFEAYGWQVLRGVDGQDGEAVAAAIREAREQSERPTLICCKTVIGWGAPHKQGTAHAHGEALGAQEVEATREALGWPYEAFEIPEPLRSRWDHRTQGAQAEGQWREGFERYR</sequence>
<dbReference type="GO" id="GO:0003863">
    <property type="term" value="F:branched-chain 2-oxo acid dehydrogenase activity"/>
    <property type="evidence" value="ECO:0007669"/>
    <property type="project" value="UniProtKB-EC"/>
</dbReference>
<dbReference type="GO" id="GO:0004802">
    <property type="term" value="F:transketolase activity"/>
    <property type="evidence" value="ECO:0007669"/>
    <property type="project" value="TreeGrafter"/>
</dbReference>
<name>T0YRU9_9ZZZZ</name>